<feature type="transmembrane region" description="Helical" evidence="7">
    <location>
        <begin position="318"/>
        <end position="344"/>
    </location>
</feature>
<evidence type="ECO:0000313" key="10">
    <source>
        <dbReference type="Proteomes" id="UP000217785"/>
    </source>
</evidence>
<keyword evidence="2" id="KW-1003">Cell membrane</keyword>
<evidence type="ECO:0000256" key="4">
    <source>
        <dbReference type="ARBA" id="ARBA00022692"/>
    </source>
</evidence>
<feature type="transmembrane region" description="Helical" evidence="7">
    <location>
        <begin position="100"/>
        <end position="124"/>
    </location>
</feature>
<keyword evidence="3" id="KW-0997">Cell inner membrane</keyword>
<evidence type="ECO:0000256" key="1">
    <source>
        <dbReference type="ARBA" id="ARBA00004429"/>
    </source>
</evidence>
<feature type="transmembrane region" description="Helical" evidence="7">
    <location>
        <begin position="171"/>
        <end position="195"/>
    </location>
</feature>
<feature type="transmembrane region" description="Helical" evidence="7">
    <location>
        <begin position="401"/>
        <end position="422"/>
    </location>
</feature>
<comment type="caution">
    <text evidence="9">The sequence shown here is derived from an EMBL/GenBank/DDBJ whole genome shotgun (WGS) entry which is preliminary data.</text>
</comment>
<dbReference type="OrthoDB" id="9785600at2"/>
<dbReference type="GO" id="GO:0022857">
    <property type="term" value="F:transmembrane transporter activity"/>
    <property type="evidence" value="ECO:0007669"/>
    <property type="project" value="TreeGrafter"/>
</dbReference>
<feature type="domain" description="TRAP C4-dicarboxylate transport system permease DctM subunit" evidence="8">
    <location>
        <begin position="7"/>
        <end position="417"/>
    </location>
</feature>
<dbReference type="PIRSF" id="PIRSF006066">
    <property type="entry name" value="HI0050"/>
    <property type="match status" value="1"/>
</dbReference>
<keyword evidence="5 7" id="KW-1133">Transmembrane helix</keyword>
<reference evidence="10" key="1">
    <citation type="submission" date="2017-07" db="EMBL/GenBank/DDBJ databases">
        <title>Draft genome sequence of Effusibacillus lacus strain skLN1.</title>
        <authorList>
            <person name="Watanabe M."/>
            <person name="Kojima H."/>
            <person name="Fukui M."/>
        </authorList>
    </citation>
    <scope>NUCLEOTIDE SEQUENCE [LARGE SCALE GENOMIC DNA]</scope>
    <source>
        <strain evidence="10">skLN1</strain>
    </source>
</reference>
<dbReference type="RefSeq" id="WP_096180523.1">
    <property type="nucleotide sequence ID" value="NZ_BDUF01000009.1"/>
</dbReference>
<evidence type="ECO:0000259" key="8">
    <source>
        <dbReference type="Pfam" id="PF06808"/>
    </source>
</evidence>
<dbReference type="PANTHER" id="PTHR33362:SF5">
    <property type="entry name" value="C4-DICARBOXYLATE TRAP TRANSPORTER LARGE PERMEASE PROTEIN DCTM"/>
    <property type="match status" value="1"/>
</dbReference>
<protein>
    <submittedName>
        <fullName evidence="9">C4-dicarboxylate ABC transporter permease</fullName>
    </submittedName>
</protein>
<keyword evidence="10" id="KW-1185">Reference proteome</keyword>
<dbReference type="AlphaFoldDB" id="A0A292YJZ6"/>
<dbReference type="InterPro" id="IPR010656">
    <property type="entry name" value="DctM"/>
</dbReference>
<proteinExistence type="predicted"/>
<dbReference type="EMBL" id="BDUF01000009">
    <property type="protein sequence ID" value="GAX88815.1"/>
    <property type="molecule type" value="Genomic_DNA"/>
</dbReference>
<accession>A0A292YJZ6</accession>
<evidence type="ECO:0000313" key="9">
    <source>
        <dbReference type="EMBL" id="GAX88815.1"/>
    </source>
</evidence>
<evidence type="ECO:0000256" key="2">
    <source>
        <dbReference type="ARBA" id="ARBA00022475"/>
    </source>
</evidence>
<dbReference type="PANTHER" id="PTHR33362">
    <property type="entry name" value="SIALIC ACID TRAP TRANSPORTER PERMEASE PROTEIN SIAT-RELATED"/>
    <property type="match status" value="1"/>
</dbReference>
<dbReference type="GO" id="GO:0005886">
    <property type="term" value="C:plasma membrane"/>
    <property type="evidence" value="ECO:0007669"/>
    <property type="project" value="UniProtKB-SubCell"/>
</dbReference>
<dbReference type="InterPro" id="IPR004681">
    <property type="entry name" value="TRAP_DctM"/>
</dbReference>
<dbReference type="NCBIfam" id="TIGR00786">
    <property type="entry name" value="dctM"/>
    <property type="match status" value="1"/>
</dbReference>
<comment type="subcellular location">
    <subcellularLocation>
        <location evidence="1">Cell inner membrane</location>
        <topology evidence="1">Multi-pass membrane protein</topology>
    </subcellularLocation>
</comment>
<keyword evidence="4 7" id="KW-0812">Transmembrane</keyword>
<feature type="transmembrane region" description="Helical" evidence="7">
    <location>
        <begin position="216"/>
        <end position="235"/>
    </location>
</feature>
<dbReference type="Pfam" id="PF06808">
    <property type="entry name" value="DctM"/>
    <property type="match status" value="1"/>
</dbReference>
<evidence type="ECO:0000256" key="5">
    <source>
        <dbReference type="ARBA" id="ARBA00022989"/>
    </source>
</evidence>
<organism evidence="9 10">
    <name type="scientific">Effusibacillus lacus</name>
    <dbReference type="NCBI Taxonomy" id="1348429"/>
    <lineage>
        <taxon>Bacteria</taxon>
        <taxon>Bacillati</taxon>
        <taxon>Bacillota</taxon>
        <taxon>Bacilli</taxon>
        <taxon>Bacillales</taxon>
        <taxon>Alicyclobacillaceae</taxon>
        <taxon>Effusibacillus</taxon>
    </lineage>
</organism>
<name>A0A292YJZ6_9BACL</name>
<sequence>MEVIAIASLFVLLLIGLPIAFALSLAGLFMLYLLVNNPKVYSAVPQMMFDSVDSFLLTSIPFFLLASELLIVAGVIQYLIKGIDSLIGHWRGGLFTVSVLATAFFAAITGSSSATLVAIGSVLIPEMIRKGYNPKHVMGIFAVAGGLGIVIPPSIPMIVYGSVAEVSVGKLFMAGFVPGALIAIGLIIMGLFVTSKEKIQLPSKANWTERRTALKNSIWIVLMPLFIAIGIYGGFFTPTEAAAVSAVYAFLIGHFVYGGLNLARFWEATRKSVESTSMILLIIAGASVFGFVLSLLQIPQTLTNAVVGLNMTPYTFLLMVNLLLLVLGCFLDITSILLLTAPIIIPIMNQLGIDPVHFGIIFVLNMELALLTPPLGMNLFIVSNITNQPIETVLRGSIPFSSVMVIVLLAVIFIPYLSLMLVR</sequence>
<dbReference type="Proteomes" id="UP000217785">
    <property type="component" value="Unassembled WGS sequence"/>
</dbReference>
<evidence type="ECO:0000256" key="3">
    <source>
        <dbReference type="ARBA" id="ARBA00022519"/>
    </source>
</evidence>
<gene>
    <name evidence="9" type="ORF">EFBL_0429</name>
</gene>
<feature type="transmembrane region" description="Helical" evidence="7">
    <location>
        <begin position="6"/>
        <end position="34"/>
    </location>
</feature>
<feature type="transmembrane region" description="Helical" evidence="7">
    <location>
        <begin position="136"/>
        <end position="159"/>
    </location>
</feature>
<feature type="transmembrane region" description="Helical" evidence="7">
    <location>
        <begin position="241"/>
        <end position="266"/>
    </location>
</feature>
<evidence type="ECO:0000256" key="7">
    <source>
        <dbReference type="SAM" id="Phobius"/>
    </source>
</evidence>
<feature type="transmembrane region" description="Helical" evidence="7">
    <location>
        <begin position="278"/>
        <end position="298"/>
    </location>
</feature>
<feature type="transmembrane region" description="Helical" evidence="7">
    <location>
        <begin position="356"/>
        <end position="381"/>
    </location>
</feature>
<evidence type="ECO:0000256" key="6">
    <source>
        <dbReference type="ARBA" id="ARBA00023136"/>
    </source>
</evidence>
<keyword evidence="6 7" id="KW-0472">Membrane</keyword>
<feature type="transmembrane region" description="Helical" evidence="7">
    <location>
        <begin position="55"/>
        <end position="80"/>
    </location>
</feature>